<reference evidence="2 3" key="1">
    <citation type="submission" date="2023-03" db="EMBL/GenBank/DDBJ databases">
        <title>Speciation in Pyrococcus: adaptation to high temperature as a mechanism.</title>
        <authorList>
            <person name="Gu J."/>
        </authorList>
    </citation>
    <scope>NUCLEOTIDE SEQUENCE [LARGE SCALE GENOMIC DNA]</scope>
    <source>
        <strain evidence="2 3">LMOA34</strain>
    </source>
</reference>
<dbReference type="InterPro" id="IPR037914">
    <property type="entry name" value="SpoVT-AbrB_sf"/>
</dbReference>
<dbReference type="PANTHER" id="PTHR34860">
    <property type="entry name" value="REPRESSOR-LIKE PROTEIN SSO7C3"/>
    <property type="match status" value="1"/>
</dbReference>
<organism evidence="2 3">
    <name type="scientific">Pyrococcus kukulkanii</name>
    <dbReference type="NCBI Taxonomy" id="1609559"/>
    <lineage>
        <taxon>Archaea</taxon>
        <taxon>Methanobacteriati</taxon>
        <taxon>Methanobacteriota</taxon>
        <taxon>Thermococci</taxon>
        <taxon>Thermococcales</taxon>
        <taxon>Thermococcaceae</taxon>
        <taxon>Pyrococcus</taxon>
    </lineage>
</organism>
<name>A0ABV4T494_9EURY</name>
<dbReference type="Pfam" id="PF04014">
    <property type="entry name" value="MazE_antitoxin"/>
    <property type="match status" value="1"/>
</dbReference>
<dbReference type="RefSeq" id="WP_372823885.1">
    <property type="nucleotide sequence ID" value="NZ_JARRIF010000006.1"/>
</dbReference>
<gene>
    <name evidence="2" type="ORF">P8X34_07875</name>
</gene>
<evidence type="ECO:0000313" key="3">
    <source>
        <dbReference type="Proteomes" id="UP001571980"/>
    </source>
</evidence>
<comment type="caution">
    <text evidence="2">The sequence shown here is derived from an EMBL/GenBank/DDBJ whole genome shotgun (WGS) entry which is preliminary data.</text>
</comment>
<feature type="domain" description="SpoVT-AbrB" evidence="1">
    <location>
        <begin position="7"/>
        <end position="53"/>
    </location>
</feature>
<keyword evidence="2" id="KW-0238">DNA-binding</keyword>
<dbReference type="PROSITE" id="PS51740">
    <property type="entry name" value="SPOVT_ABRB"/>
    <property type="match status" value="1"/>
</dbReference>
<accession>A0ABV4T494</accession>
<dbReference type="EMBL" id="JARRIG010000005">
    <property type="protein sequence ID" value="MFA4804650.1"/>
    <property type="molecule type" value="Genomic_DNA"/>
</dbReference>
<sequence>MGWEIMGKKVRIDKKGRIVIPKEMREKIGITEGSYVELEVYNKNAIIIKPLESIADRYFGIFKVEEYPDDIDEFLKKEVIRKWLRDQSM</sequence>
<protein>
    <submittedName>
        <fullName evidence="2">AbrB/MazE/SpoVT family DNA-binding domain-containing protein</fullName>
    </submittedName>
</protein>
<dbReference type="Proteomes" id="UP001571980">
    <property type="component" value="Unassembled WGS sequence"/>
</dbReference>
<dbReference type="InterPro" id="IPR007159">
    <property type="entry name" value="SpoVT-AbrB_dom"/>
</dbReference>
<evidence type="ECO:0000259" key="1">
    <source>
        <dbReference type="PROSITE" id="PS51740"/>
    </source>
</evidence>
<dbReference type="Gene3D" id="2.10.260.10">
    <property type="match status" value="1"/>
</dbReference>
<proteinExistence type="predicted"/>
<evidence type="ECO:0000313" key="2">
    <source>
        <dbReference type="EMBL" id="MFA4804650.1"/>
    </source>
</evidence>
<dbReference type="GO" id="GO:0003677">
    <property type="term" value="F:DNA binding"/>
    <property type="evidence" value="ECO:0007669"/>
    <property type="project" value="UniProtKB-KW"/>
</dbReference>
<dbReference type="SMART" id="SM00966">
    <property type="entry name" value="SpoVT_AbrB"/>
    <property type="match status" value="1"/>
</dbReference>
<dbReference type="NCBIfam" id="TIGR01439">
    <property type="entry name" value="lp_hng_hel_AbrB"/>
    <property type="match status" value="1"/>
</dbReference>
<keyword evidence="3" id="KW-1185">Reference proteome</keyword>
<dbReference type="InterPro" id="IPR052975">
    <property type="entry name" value="Repressor-like_regulatory"/>
</dbReference>
<dbReference type="SUPFAM" id="SSF89447">
    <property type="entry name" value="AbrB/MazE/MraZ-like"/>
    <property type="match status" value="1"/>
</dbReference>
<dbReference type="PANTHER" id="PTHR34860:SF7">
    <property type="entry name" value="TRANSCRIPTION REGULATOR, SPOVT_ABRB FAMILY"/>
    <property type="match status" value="1"/>
</dbReference>